<organism evidence="6 7">
    <name type="scientific">Hahella chejuensis (strain KCTC 2396)</name>
    <dbReference type="NCBI Taxonomy" id="349521"/>
    <lineage>
        <taxon>Bacteria</taxon>
        <taxon>Pseudomonadati</taxon>
        <taxon>Pseudomonadota</taxon>
        <taxon>Gammaproteobacteria</taxon>
        <taxon>Oceanospirillales</taxon>
        <taxon>Hahellaceae</taxon>
        <taxon>Hahella</taxon>
    </lineage>
</organism>
<dbReference type="AlphaFoldDB" id="Q2SJQ6"/>
<feature type="domain" description="PilZ" evidence="4">
    <location>
        <begin position="112"/>
        <end position="224"/>
    </location>
</feature>
<accession>Q2SJQ6</accession>
<dbReference type="InterPro" id="IPR009926">
    <property type="entry name" value="T3SS_YcgR_PilZN"/>
</dbReference>
<evidence type="ECO:0000256" key="2">
    <source>
        <dbReference type="ARBA" id="ARBA00022741"/>
    </source>
</evidence>
<dbReference type="SUPFAM" id="SSF141371">
    <property type="entry name" value="PilZ domain-like"/>
    <property type="match status" value="2"/>
</dbReference>
<protein>
    <recommendedName>
        <fullName evidence="8">Glycosyltransferase</fullName>
    </recommendedName>
</protein>
<dbReference type="EMBL" id="CP000155">
    <property type="protein sequence ID" value="ABC29118.1"/>
    <property type="molecule type" value="Genomic_DNA"/>
</dbReference>
<evidence type="ECO:0000256" key="3">
    <source>
        <dbReference type="ARBA" id="ARBA00023143"/>
    </source>
</evidence>
<proteinExistence type="predicted"/>
<evidence type="ECO:0000313" key="7">
    <source>
        <dbReference type="Proteomes" id="UP000000238"/>
    </source>
</evidence>
<dbReference type="KEGG" id="hch:HCH_02295"/>
<reference evidence="6 7" key="1">
    <citation type="journal article" date="2005" name="Nucleic Acids Res.">
        <title>Genomic blueprint of Hahella chejuensis, a marine microbe producing an algicidal agent.</title>
        <authorList>
            <person name="Jeong H."/>
            <person name="Yim J.H."/>
            <person name="Lee C."/>
            <person name="Choi S.-H."/>
            <person name="Park Y.K."/>
            <person name="Yoon S.H."/>
            <person name="Hur C.-G."/>
            <person name="Kang H.-Y."/>
            <person name="Kim D."/>
            <person name="Lee H.H."/>
            <person name="Park K.H."/>
            <person name="Park S.-H."/>
            <person name="Park H.-S."/>
            <person name="Lee H.K."/>
            <person name="Oh T.K."/>
            <person name="Kim J.F."/>
        </authorList>
    </citation>
    <scope>NUCLEOTIDE SEQUENCE [LARGE SCALE GENOMIC DNA]</scope>
    <source>
        <strain evidence="6 7">KCTC 2396</strain>
    </source>
</reference>
<gene>
    <name evidence="6" type="ordered locus">HCH_02295</name>
</gene>
<dbReference type="STRING" id="349521.HCH_02295"/>
<evidence type="ECO:0000259" key="4">
    <source>
        <dbReference type="Pfam" id="PF07238"/>
    </source>
</evidence>
<dbReference type="Gene3D" id="2.40.10.220">
    <property type="entry name" value="predicted glycosyltransferase like domains"/>
    <property type="match status" value="1"/>
</dbReference>
<evidence type="ECO:0000313" key="6">
    <source>
        <dbReference type="EMBL" id="ABC29118.1"/>
    </source>
</evidence>
<dbReference type="Pfam" id="PF12945">
    <property type="entry name" value="PilZNR"/>
    <property type="match status" value="1"/>
</dbReference>
<dbReference type="InterPro" id="IPR012349">
    <property type="entry name" value="Split_barrel_FMN-bd"/>
</dbReference>
<evidence type="ECO:0000256" key="1">
    <source>
        <dbReference type="ARBA" id="ARBA00022636"/>
    </source>
</evidence>
<feature type="domain" description="Type III secretion system flagellar brake protein YcgR PilZN" evidence="5">
    <location>
        <begin position="23"/>
        <end position="105"/>
    </location>
</feature>
<keyword evidence="2" id="KW-0547">Nucleotide-binding</keyword>
<dbReference type="RefSeq" id="WP_011396187.1">
    <property type="nucleotide sequence ID" value="NC_007645.1"/>
</dbReference>
<keyword evidence="7" id="KW-1185">Reference proteome</keyword>
<dbReference type="HOGENOM" id="CLU_073573_1_0_6"/>
<evidence type="ECO:0000259" key="5">
    <source>
        <dbReference type="Pfam" id="PF12945"/>
    </source>
</evidence>
<dbReference type="InterPro" id="IPR009875">
    <property type="entry name" value="PilZ_domain"/>
</dbReference>
<keyword evidence="3" id="KW-0975">Bacterial flagellum</keyword>
<evidence type="ECO:0008006" key="8">
    <source>
        <dbReference type="Google" id="ProtNLM"/>
    </source>
</evidence>
<keyword evidence="1" id="KW-0973">c-di-GMP</keyword>
<dbReference type="Gene3D" id="2.30.110.10">
    <property type="entry name" value="Electron Transport, Fmn-binding Protein, Chain A"/>
    <property type="match status" value="1"/>
</dbReference>
<dbReference type="eggNOG" id="COG5581">
    <property type="taxonomic scope" value="Bacteria"/>
</dbReference>
<dbReference type="Pfam" id="PF07238">
    <property type="entry name" value="PilZ"/>
    <property type="match status" value="1"/>
</dbReference>
<sequence length="231" mass="25503">MGDKAAVYSPKDVEIPFEKLGLQIGDPLHLESMDQSARYHVRLIGFAPGQSVMVTAPVVDGKQLILKKDRPFTVRSVAKNKVCAFTSQVKHMALQPFAHVHLEYPKELLALQVRNAERLKVEIITQVNSDFDSGLGDWPKEAVIIDISKTGAGVKSVVKLGDAGEEVILRFALTVADITKTFNVNGIIRNRTIMDQDEAPFRYLYGVQFTGLSDAAKIVISGFVHELQLSK</sequence>
<dbReference type="GO" id="GO:0035438">
    <property type="term" value="F:cyclic-di-GMP binding"/>
    <property type="evidence" value="ECO:0007669"/>
    <property type="project" value="InterPro"/>
</dbReference>
<name>Q2SJQ6_HAHCH</name>
<dbReference type="Proteomes" id="UP000000238">
    <property type="component" value="Chromosome"/>
</dbReference>